<keyword evidence="5" id="KW-0862">Zinc</keyword>
<dbReference type="InterPro" id="IPR036236">
    <property type="entry name" value="Znf_C2H2_sf"/>
</dbReference>
<evidence type="ECO:0000256" key="5">
    <source>
        <dbReference type="ARBA" id="ARBA00022833"/>
    </source>
</evidence>
<proteinExistence type="predicted"/>
<dbReference type="GO" id="GO:0003677">
    <property type="term" value="F:DNA binding"/>
    <property type="evidence" value="ECO:0007669"/>
    <property type="project" value="UniProtKB-KW"/>
</dbReference>
<organism evidence="11 12">
    <name type="scientific">Takifugu rubripes</name>
    <name type="common">Japanese pufferfish</name>
    <name type="synonym">Fugu rubripes</name>
    <dbReference type="NCBI Taxonomy" id="31033"/>
    <lineage>
        <taxon>Eukaryota</taxon>
        <taxon>Metazoa</taxon>
        <taxon>Chordata</taxon>
        <taxon>Craniata</taxon>
        <taxon>Vertebrata</taxon>
        <taxon>Euteleostomi</taxon>
        <taxon>Actinopterygii</taxon>
        <taxon>Neopterygii</taxon>
        <taxon>Teleostei</taxon>
        <taxon>Neoteleostei</taxon>
        <taxon>Acanthomorphata</taxon>
        <taxon>Eupercaria</taxon>
        <taxon>Tetraodontiformes</taxon>
        <taxon>Tetradontoidea</taxon>
        <taxon>Tetraodontidae</taxon>
        <taxon>Takifugu</taxon>
    </lineage>
</organism>
<accession>A0A674N8R6</accession>
<feature type="region of interest" description="Disordered" evidence="9">
    <location>
        <begin position="21"/>
        <end position="46"/>
    </location>
</feature>
<dbReference type="GO" id="GO:0008270">
    <property type="term" value="F:zinc ion binding"/>
    <property type="evidence" value="ECO:0007669"/>
    <property type="project" value="UniProtKB-KW"/>
</dbReference>
<dbReference type="GO" id="GO:0005634">
    <property type="term" value="C:nucleus"/>
    <property type="evidence" value="ECO:0007669"/>
    <property type="project" value="UniProtKB-SubCell"/>
</dbReference>
<dbReference type="InterPro" id="IPR013087">
    <property type="entry name" value="Znf_C2H2_type"/>
</dbReference>
<dbReference type="PROSITE" id="PS50157">
    <property type="entry name" value="ZINC_FINGER_C2H2_2"/>
    <property type="match status" value="3"/>
</dbReference>
<feature type="domain" description="C2H2-type" evidence="10">
    <location>
        <begin position="139"/>
        <end position="166"/>
    </location>
</feature>
<dbReference type="AlphaFoldDB" id="A0A674N8R6"/>
<evidence type="ECO:0000256" key="9">
    <source>
        <dbReference type="SAM" id="MobiDB-lite"/>
    </source>
</evidence>
<dbReference type="SUPFAM" id="SSF57667">
    <property type="entry name" value="beta-beta-alpha zinc fingers"/>
    <property type="match status" value="2"/>
</dbReference>
<dbReference type="Proteomes" id="UP000005226">
    <property type="component" value="Chromosome 18"/>
</dbReference>
<evidence type="ECO:0000256" key="7">
    <source>
        <dbReference type="ARBA" id="ARBA00023242"/>
    </source>
</evidence>
<evidence type="ECO:0000313" key="12">
    <source>
        <dbReference type="Proteomes" id="UP000005226"/>
    </source>
</evidence>
<sequence>MSAGVWIWKVSKPLVLSTSADKEDVRVENSGEGSDISNRAEETAAALPREPAGVGEGEEAAAQSLMDFTLPGSQDYLASPHQFFIYLNSESSLGFSAAFSCPKCSRCSPDGVQVAPDDDKVHSETEDEKLSVTDEKGRFGCPDCEKSFKFQSLLKAHRRIHTGEQPFLCLQCGCRFSFKQSLERHKLTHTSGRSYDCLICGGFFKSLLALKEHSSSHVENGEYLCRECGRAFAWKSASWLNPSRSSAVNPAFFLFPLGFFKSISWWATLRSPHSTTGFCMSSSLRYVRKSTSHVLR</sequence>
<keyword evidence="4 8" id="KW-0863">Zinc-finger</keyword>
<dbReference type="GeneTree" id="ENSGT00940000162179"/>
<evidence type="ECO:0000259" key="10">
    <source>
        <dbReference type="PROSITE" id="PS50157"/>
    </source>
</evidence>
<protein>
    <recommendedName>
        <fullName evidence="10">C2H2-type domain-containing protein</fullName>
    </recommendedName>
</protein>
<keyword evidence="3" id="KW-0677">Repeat</keyword>
<keyword evidence="6" id="KW-0238">DNA-binding</keyword>
<dbReference type="Ensembl" id="ENSTRUT00000078003.1">
    <property type="protein sequence ID" value="ENSTRUP00000070129.1"/>
    <property type="gene ID" value="ENSTRUG00000024768.2"/>
</dbReference>
<evidence type="ECO:0000256" key="6">
    <source>
        <dbReference type="ARBA" id="ARBA00023125"/>
    </source>
</evidence>
<keyword evidence="2" id="KW-0479">Metal-binding</keyword>
<keyword evidence="7" id="KW-0539">Nucleus</keyword>
<keyword evidence="12" id="KW-1185">Reference proteome</keyword>
<evidence type="ECO:0000313" key="11">
    <source>
        <dbReference type="Ensembl" id="ENSTRUP00000070129.1"/>
    </source>
</evidence>
<feature type="domain" description="C2H2-type" evidence="10">
    <location>
        <begin position="195"/>
        <end position="222"/>
    </location>
</feature>
<dbReference type="SMART" id="SM00355">
    <property type="entry name" value="ZnF_C2H2"/>
    <property type="match status" value="3"/>
</dbReference>
<dbReference type="FunFam" id="3.30.160.60:FF:001009">
    <property type="entry name" value="Zinc finger protein 26"/>
    <property type="match status" value="1"/>
</dbReference>
<dbReference type="PROSITE" id="PS00028">
    <property type="entry name" value="ZINC_FINGER_C2H2_1"/>
    <property type="match status" value="3"/>
</dbReference>
<evidence type="ECO:0000256" key="2">
    <source>
        <dbReference type="ARBA" id="ARBA00022723"/>
    </source>
</evidence>
<dbReference type="FunFam" id="3.30.160.60:FF:000100">
    <property type="entry name" value="Zinc finger 45-like"/>
    <property type="match status" value="1"/>
</dbReference>
<dbReference type="GO" id="GO:0000981">
    <property type="term" value="F:DNA-binding transcription factor activity, RNA polymerase II-specific"/>
    <property type="evidence" value="ECO:0007669"/>
    <property type="project" value="TreeGrafter"/>
</dbReference>
<feature type="domain" description="C2H2-type" evidence="10">
    <location>
        <begin position="167"/>
        <end position="194"/>
    </location>
</feature>
<reference evidence="11" key="2">
    <citation type="submission" date="2025-08" db="UniProtKB">
        <authorList>
            <consortium name="Ensembl"/>
        </authorList>
    </citation>
    <scope>IDENTIFICATION</scope>
</reference>
<evidence type="ECO:0000256" key="1">
    <source>
        <dbReference type="ARBA" id="ARBA00004123"/>
    </source>
</evidence>
<evidence type="ECO:0000256" key="3">
    <source>
        <dbReference type="ARBA" id="ARBA00022737"/>
    </source>
</evidence>
<dbReference type="Gene3D" id="3.30.160.60">
    <property type="entry name" value="Classic Zinc Finger"/>
    <property type="match status" value="3"/>
</dbReference>
<dbReference type="PANTHER" id="PTHR24394:SF44">
    <property type="entry name" value="ZINC FINGER PROTEIN 271-LIKE"/>
    <property type="match status" value="1"/>
</dbReference>
<reference evidence="11" key="3">
    <citation type="submission" date="2025-09" db="UniProtKB">
        <authorList>
            <consortium name="Ensembl"/>
        </authorList>
    </citation>
    <scope>IDENTIFICATION</scope>
</reference>
<dbReference type="Pfam" id="PF00096">
    <property type="entry name" value="zf-C2H2"/>
    <property type="match status" value="1"/>
</dbReference>
<dbReference type="PANTHER" id="PTHR24394">
    <property type="entry name" value="ZINC FINGER PROTEIN"/>
    <property type="match status" value="1"/>
</dbReference>
<comment type="subcellular location">
    <subcellularLocation>
        <location evidence="1">Nucleus</location>
    </subcellularLocation>
</comment>
<name>A0A674N8R6_TAKRU</name>
<evidence type="ECO:0000256" key="8">
    <source>
        <dbReference type="PROSITE-ProRule" id="PRU00042"/>
    </source>
</evidence>
<reference evidence="11 12" key="1">
    <citation type="journal article" date="2011" name="Genome Biol. Evol.">
        <title>Integration of the genetic map and genome assembly of fugu facilitates insights into distinct features of genome evolution in teleosts and mammals.</title>
        <authorList>
            <person name="Kai W."/>
            <person name="Kikuchi K."/>
            <person name="Tohari S."/>
            <person name="Chew A.K."/>
            <person name="Tay A."/>
            <person name="Fujiwara A."/>
            <person name="Hosoya S."/>
            <person name="Suetake H."/>
            <person name="Naruse K."/>
            <person name="Brenner S."/>
            <person name="Suzuki Y."/>
            <person name="Venkatesh B."/>
        </authorList>
    </citation>
    <scope>NUCLEOTIDE SEQUENCE [LARGE SCALE GENOMIC DNA]</scope>
</reference>
<gene>
    <name evidence="11" type="primary">LOC101071907</name>
</gene>
<evidence type="ECO:0000256" key="4">
    <source>
        <dbReference type="ARBA" id="ARBA00022771"/>
    </source>
</evidence>